<dbReference type="Proteomes" id="UP000198211">
    <property type="component" value="Unassembled WGS sequence"/>
</dbReference>
<proteinExistence type="inferred from homology"/>
<evidence type="ECO:0000256" key="1">
    <source>
        <dbReference type="ARBA" id="ARBA00004340"/>
    </source>
</evidence>
<accession>A0A225VE91</accession>
<gene>
    <name evidence="9" type="ORF">PHMEG_00025032</name>
</gene>
<dbReference type="Pfam" id="PF22748">
    <property type="entry name" value="PexRD54_WY"/>
    <property type="match status" value="1"/>
</dbReference>
<feature type="domain" description="RxLR effector PexRD54 WY" evidence="8">
    <location>
        <begin position="15"/>
        <end position="53"/>
    </location>
</feature>
<evidence type="ECO:0000259" key="8">
    <source>
        <dbReference type="Pfam" id="PF22748"/>
    </source>
</evidence>
<dbReference type="OrthoDB" id="107680at2759"/>
<evidence type="ECO:0000313" key="9">
    <source>
        <dbReference type="EMBL" id="OWZ03269.1"/>
    </source>
</evidence>
<evidence type="ECO:0000256" key="3">
    <source>
        <dbReference type="ARBA" id="ARBA00010400"/>
    </source>
</evidence>
<dbReference type="GO" id="GO:0043657">
    <property type="term" value="C:host cell"/>
    <property type="evidence" value="ECO:0007669"/>
    <property type="project" value="UniProtKB-SubCell"/>
</dbReference>
<dbReference type="InterPro" id="IPR040786">
    <property type="entry name" value="RXLR_WY"/>
</dbReference>
<keyword evidence="5" id="KW-0732">Signal</keyword>
<feature type="domain" description="RXLR phytopathogen effector protein WY-domain" evidence="7">
    <location>
        <begin position="61"/>
        <end position="107"/>
    </location>
</feature>
<name>A0A225VE91_9STRA</name>
<reference evidence="10" key="1">
    <citation type="submission" date="2017-03" db="EMBL/GenBank/DDBJ databases">
        <title>Phytopthora megakarya and P. palmivora, two closely related causual agents of cacao black pod achieved similar genome size and gene model numbers by different mechanisms.</title>
        <authorList>
            <person name="Ali S."/>
            <person name="Shao J."/>
            <person name="Larry D.J."/>
            <person name="Kronmiller B."/>
            <person name="Shen D."/>
            <person name="Strem M.D."/>
            <person name="Melnick R.L."/>
            <person name="Guiltinan M.J."/>
            <person name="Tyler B.M."/>
            <person name="Meinhardt L.W."/>
            <person name="Bailey B.A."/>
        </authorList>
    </citation>
    <scope>NUCLEOTIDE SEQUENCE [LARGE SCALE GENOMIC DNA]</scope>
    <source>
        <strain evidence="10">zdho120</strain>
    </source>
</reference>
<evidence type="ECO:0000256" key="4">
    <source>
        <dbReference type="ARBA" id="ARBA00022525"/>
    </source>
</evidence>
<sequence length="173" mass="20081">MALRISPQYQELAQSIWLKGRTDPKVIFQALDLGGTLLKLDDNPRVLQWFKYVKAYNVAGKRKGVQFSDDDIYQLLSKNTDNGELAVLFYSLKSNPAFKSLGESMAKVVFNDWLRKEVRPEKVMIQLELIGNRASDIPDHTLRSKIHRDYVFMFTNELNLRAYYKTQLDKLFG</sequence>
<dbReference type="InterPro" id="IPR054463">
    <property type="entry name" value="PexRD54_WY"/>
</dbReference>
<comment type="caution">
    <text evidence="9">The sequence shown here is derived from an EMBL/GenBank/DDBJ whole genome shotgun (WGS) entry which is preliminary data.</text>
</comment>
<evidence type="ECO:0000256" key="6">
    <source>
        <dbReference type="ARBA" id="ARBA00023026"/>
    </source>
</evidence>
<keyword evidence="6" id="KW-0843">Virulence</keyword>
<dbReference type="AlphaFoldDB" id="A0A225VE91"/>
<keyword evidence="4" id="KW-0964">Secreted</keyword>
<dbReference type="EMBL" id="NBNE01005620">
    <property type="protein sequence ID" value="OWZ03269.1"/>
    <property type="molecule type" value="Genomic_DNA"/>
</dbReference>
<evidence type="ECO:0000313" key="10">
    <source>
        <dbReference type="Proteomes" id="UP000198211"/>
    </source>
</evidence>
<protein>
    <submittedName>
        <fullName evidence="9">Avirulence (Avh) protein</fullName>
    </submittedName>
</protein>
<organism evidence="9 10">
    <name type="scientific">Phytophthora megakarya</name>
    <dbReference type="NCBI Taxonomy" id="4795"/>
    <lineage>
        <taxon>Eukaryota</taxon>
        <taxon>Sar</taxon>
        <taxon>Stramenopiles</taxon>
        <taxon>Oomycota</taxon>
        <taxon>Peronosporomycetes</taxon>
        <taxon>Peronosporales</taxon>
        <taxon>Peronosporaceae</taxon>
        <taxon>Phytophthora</taxon>
    </lineage>
</organism>
<dbReference type="GO" id="GO:0005576">
    <property type="term" value="C:extracellular region"/>
    <property type="evidence" value="ECO:0007669"/>
    <property type="project" value="UniProtKB-SubCell"/>
</dbReference>
<evidence type="ECO:0000256" key="2">
    <source>
        <dbReference type="ARBA" id="ARBA00004613"/>
    </source>
</evidence>
<comment type="similarity">
    <text evidence="3">Belongs to the RxLR effector family.</text>
</comment>
<evidence type="ECO:0000259" key="7">
    <source>
        <dbReference type="Pfam" id="PF18634"/>
    </source>
</evidence>
<dbReference type="Pfam" id="PF18634">
    <property type="entry name" value="RXLR_WY"/>
    <property type="match status" value="1"/>
</dbReference>
<comment type="subcellular location">
    <subcellularLocation>
        <location evidence="1">Host cell</location>
    </subcellularLocation>
    <subcellularLocation>
        <location evidence="2">Secreted</location>
    </subcellularLocation>
</comment>
<keyword evidence="10" id="KW-1185">Reference proteome</keyword>
<evidence type="ECO:0000256" key="5">
    <source>
        <dbReference type="ARBA" id="ARBA00022729"/>
    </source>
</evidence>